<reference evidence="2 3" key="1">
    <citation type="submission" date="2022-03" db="EMBL/GenBank/DDBJ databases">
        <authorList>
            <person name="Macdonald S."/>
            <person name="Ahmed S."/>
            <person name="Newling K."/>
        </authorList>
    </citation>
    <scope>NUCLEOTIDE SEQUENCE [LARGE SCALE GENOMIC DNA]</scope>
</reference>
<feature type="compositionally biased region" description="Basic and acidic residues" evidence="1">
    <location>
        <begin position="136"/>
        <end position="152"/>
    </location>
</feature>
<evidence type="ECO:0000313" key="3">
    <source>
        <dbReference type="Proteomes" id="UP001642260"/>
    </source>
</evidence>
<gene>
    <name evidence="2" type="ORF">ERUC_LOCUS35121</name>
</gene>
<dbReference type="AlphaFoldDB" id="A0ABC8LGH6"/>
<evidence type="ECO:0000313" key="2">
    <source>
        <dbReference type="EMBL" id="CAH8382638.1"/>
    </source>
</evidence>
<keyword evidence="3" id="KW-1185">Reference proteome</keyword>
<feature type="region of interest" description="Disordered" evidence="1">
    <location>
        <begin position="136"/>
        <end position="196"/>
    </location>
</feature>
<dbReference type="Proteomes" id="UP001642260">
    <property type="component" value="Unassembled WGS sequence"/>
</dbReference>
<organism evidence="2 3">
    <name type="scientific">Eruca vesicaria subsp. sativa</name>
    <name type="common">Garden rocket</name>
    <name type="synonym">Eruca sativa</name>
    <dbReference type="NCBI Taxonomy" id="29727"/>
    <lineage>
        <taxon>Eukaryota</taxon>
        <taxon>Viridiplantae</taxon>
        <taxon>Streptophyta</taxon>
        <taxon>Embryophyta</taxon>
        <taxon>Tracheophyta</taxon>
        <taxon>Spermatophyta</taxon>
        <taxon>Magnoliopsida</taxon>
        <taxon>eudicotyledons</taxon>
        <taxon>Gunneridae</taxon>
        <taxon>Pentapetalae</taxon>
        <taxon>rosids</taxon>
        <taxon>malvids</taxon>
        <taxon>Brassicales</taxon>
        <taxon>Brassicaceae</taxon>
        <taxon>Brassiceae</taxon>
        <taxon>Eruca</taxon>
    </lineage>
</organism>
<name>A0ABC8LGH6_ERUVS</name>
<sequence>MLVFSVSRFEQVSIVSFNWFRLVVLKRIENGFLQFCEKQRIWGRRRSVSGRFLRNRYGYGPDRFTRFQDIVVSERNVISNNSLLKFNEVTWSPGGFNMCLGVVFHDGGKVPEGVHPERVPREIDGQCLGVVFHDGGKVPEGVHPERVPREIDDQVGNPGDSANNPTMSAVTSDNHPQHARVESDVDENARKKAHVE</sequence>
<protein>
    <submittedName>
        <fullName evidence="2">Uncharacterized protein</fullName>
    </submittedName>
</protein>
<comment type="caution">
    <text evidence="2">The sequence shown here is derived from an EMBL/GenBank/DDBJ whole genome shotgun (WGS) entry which is preliminary data.</text>
</comment>
<proteinExistence type="predicted"/>
<dbReference type="EMBL" id="CAKOAT010560709">
    <property type="protein sequence ID" value="CAH8382638.1"/>
    <property type="molecule type" value="Genomic_DNA"/>
</dbReference>
<feature type="compositionally biased region" description="Polar residues" evidence="1">
    <location>
        <begin position="160"/>
        <end position="174"/>
    </location>
</feature>
<accession>A0ABC8LGH6</accession>
<feature type="compositionally biased region" description="Basic and acidic residues" evidence="1">
    <location>
        <begin position="175"/>
        <end position="196"/>
    </location>
</feature>
<evidence type="ECO:0000256" key="1">
    <source>
        <dbReference type="SAM" id="MobiDB-lite"/>
    </source>
</evidence>